<keyword evidence="4 11" id="KW-0028">Amino-acid biosynthesis</keyword>
<evidence type="ECO:0000256" key="8">
    <source>
        <dbReference type="ARBA" id="ARBA00022840"/>
    </source>
</evidence>
<dbReference type="GO" id="GO:0005829">
    <property type="term" value="C:cytosol"/>
    <property type="evidence" value="ECO:0007669"/>
    <property type="project" value="TreeGrafter"/>
</dbReference>
<keyword evidence="11" id="KW-0460">Magnesium</keyword>
<organism evidence="12 13">
    <name type="scientific">Fraserbacteria sp. (strain RBG_16_55_9)</name>
    <dbReference type="NCBI Taxonomy" id="1817864"/>
    <lineage>
        <taxon>Bacteria</taxon>
        <taxon>Candidatus Fraseribacteriota</taxon>
    </lineage>
</organism>
<feature type="binding site" evidence="11">
    <location>
        <position position="25"/>
    </location>
    <ligand>
        <name>Mg(2+)</name>
        <dbReference type="ChEBI" id="CHEBI:18420"/>
    </ligand>
</feature>
<keyword evidence="7 11" id="KW-0418">Kinase</keyword>
<dbReference type="PRINTS" id="PR01100">
    <property type="entry name" value="SHIKIMTKNASE"/>
</dbReference>
<evidence type="ECO:0000256" key="5">
    <source>
        <dbReference type="ARBA" id="ARBA00022679"/>
    </source>
</evidence>
<dbReference type="Gene3D" id="3.40.50.300">
    <property type="entry name" value="P-loop containing nucleotide triphosphate hydrolases"/>
    <property type="match status" value="1"/>
</dbReference>
<keyword evidence="11" id="KW-0963">Cytoplasm</keyword>
<comment type="similarity">
    <text evidence="2 11">Belongs to the shikimate kinase family.</text>
</comment>
<feature type="binding site" evidence="11">
    <location>
        <position position="43"/>
    </location>
    <ligand>
        <name>substrate</name>
    </ligand>
</feature>
<protein>
    <recommendedName>
        <fullName evidence="3 11">Shikimate kinase</fullName>
        <shortName evidence="11">SK</shortName>
        <ecNumber evidence="3 11">2.7.1.71</ecNumber>
    </recommendedName>
</protein>
<dbReference type="GO" id="GO:0004765">
    <property type="term" value="F:shikimate kinase activity"/>
    <property type="evidence" value="ECO:0007669"/>
    <property type="project" value="UniProtKB-UniRule"/>
</dbReference>
<reference evidence="12 13" key="1">
    <citation type="journal article" date="2016" name="Nat. Commun.">
        <title>Thousands of microbial genomes shed light on interconnected biogeochemical processes in an aquifer system.</title>
        <authorList>
            <person name="Anantharaman K."/>
            <person name="Brown C.T."/>
            <person name="Hug L.A."/>
            <person name="Sharon I."/>
            <person name="Castelle C.J."/>
            <person name="Probst A.J."/>
            <person name="Thomas B.C."/>
            <person name="Singh A."/>
            <person name="Wilkins M.J."/>
            <person name="Karaoz U."/>
            <person name="Brodie E.L."/>
            <person name="Williams K.H."/>
            <person name="Hubbard S.S."/>
            <person name="Banfield J.F."/>
        </authorList>
    </citation>
    <scope>NUCLEOTIDE SEQUENCE [LARGE SCALE GENOMIC DNA]</scope>
    <source>
        <strain evidence="13">RBG_16_55_9</strain>
    </source>
</reference>
<dbReference type="PANTHER" id="PTHR21087:SF16">
    <property type="entry name" value="SHIKIMATE KINASE 1, CHLOROPLASTIC"/>
    <property type="match status" value="1"/>
</dbReference>
<comment type="function">
    <text evidence="11">Catalyzes the specific phosphorylation of the 3-hydroxyl group of shikimic acid using ATP as a cosubstrate.</text>
</comment>
<evidence type="ECO:0000256" key="1">
    <source>
        <dbReference type="ARBA" id="ARBA00004842"/>
    </source>
</evidence>
<dbReference type="GO" id="GO:0005524">
    <property type="term" value="F:ATP binding"/>
    <property type="evidence" value="ECO:0007669"/>
    <property type="project" value="UniProtKB-UniRule"/>
</dbReference>
<comment type="subcellular location">
    <subcellularLocation>
        <location evidence="11">Cytoplasm</location>
    </subcellularLocation>
</comment>
<keyword evidence="5 11" id="KW-0808">Transferase</keyword>
<dbReference type="InterPro" id="IPR000623">
    <property type="entry name" value="Shikimate_kinase/TSH1"/>
</dbReference>
<dbReference type="GO" id="GO:0009423">
    <property type="term" value="P:chorismate biosynthetic process"/>
    <property type="evidence" value="ECO:0007669"/>
    <property type="project" value="UniProtKB-UniRule"/>
</dbReference>
<evidence type="ECO:0000313" key="13">
    <source>
        <dbReference type="Proteomes" id="UP000179157"/>
    </source>
</evidence>
<accession>A0A1F5UPL9</accession>
<dbReference type="PANTHER" id="PTHR21087">
    <property type="entry name" value="SHIKIMATE KINASE"/>
    <property type="match status" value="1"/>
</dbReference>
<dbReference type="HAMAP" id="MF_00109">
    <property type="entry name" value="Shikimate_kinase"/>
    <property type="match status" value="1"/>
</dbReference>
<sequence>MHHKARRAIKGANIYLTGMMGSGKTTLGRLLSQKLGCPFADTDELIEARTNCSIAQLFREQGEAHFRDLETATLLELNQKRGWVVSLGGGAVLREVNRHAIQAAGYSIYLKVSPETILARLPEHPGRPLLLGTDLPERLHLIEKLLAAREPYYLQADSVIENGGSPDETIGKILKELRGADLL</sequence>
<comment type="catalytic activity">
    <reaction evidence="10 11">
        <text>shikimate + ATP = 3-phosphoshikimate + ADP + H(+)</text>
        <dbReference type="Rhea" id="RHEA:13121"/>
        <dbReference type="ChEBI" id="CHEBI:15378"/>
        <dbReference type="ChEBI" id="CHEBI:30616"/>
        <dbReference type="ChEBI" id="CHEBI:36208"/>
        <dbReference type="ChEBI" id="CHEBI:145989"/>
        <dbReference type="ChEBI" id="CHEBI:456216"/>
        <dbReference type="EC" id="2.7.1.71"/>
    </reaction>
</comment>
<comment type="pathway">
    <text evidence="1 11">Metabolic intermediate biosynthesis; chorismate biosynthesis; chorismate from D-erythrose 4-phosphate and phosphoenolpyruvate: step 5/7.</text>
</comment>
<feature type="binding site" evidence="11">
    <location>
        <position position="67"/>
    </location>
    <ligand>
        <name>substrate</name>
    </ligand>
</feature>
<evidence type="ECO:0000256" key="3">
    <source>
        <dbReference type="ARBA" id="ARBA00012154"/>
    </source>
</evidence>
<dbReference type="Proteomes" id="UP000179157">
    <property type="component" value="Unassembled WGS sequence"/>
</dbReference>
<comment type="subunit">
    <text evidence="11">Monomer.</text>
</comment>
<dbReference type="AlphaFoldDB" id="A0A1F5UPL9"/>
<dbReference type="InterPro" id="IPR027417">
    <property type="entry name" value="P-loop_NTPase"/>
</dbReference>
<dbReference type="GO" id="GO:0000287">
    <property type="term" value="F:magnesium ion binding"/>
    <property type="evidence" value="ECO:0007669"/>
    <property type="project" value="UniProtKB-UniRule"/>
</dbReference>
<evidence type="ECO:0000256" key="11">
    <source>
        <dbReference type="HAMAP-Rule" id="MF_00109"/>
    </source>
</evidence>
<name>A0A1F5UPL9_FRAXR</name>
<proteinExistence type="inferred from homology"/>
<feature type="binding site" evidence="11">
    <location>
        <begin position="21"/>
        <end position="26"/>
    </location>
    <ligand>
        <name>ATP</name>
        <dbReference type="ChEBI" id="CHEBI:30616"/>
    </ligand>
</feature>
<dbReference type="STRING" id="1817864.A2Z21_00225"/>
<dbReference type="GO" id="GO:0008652">
    <property type="term" value="P:amino acid biosynthetic process"/>
    <property type="evidence" value="ECO:0007669"/>
    <property type="project" value="UniProtKB-KW"/>
</dbReference>
<dbReference type="SUPFAM" id="SSF52540">
    <property type="entry name" value="P-loop containing nucleoside triphosphate hydrolases"/>
    <property type="match status" value="1"/>
</dbReference>
<feature type="binding site" evidence="11">
    <location>
        <position position="89"/>
    </location>
    <ligand>
        <name>substrate</name>
    </ligand>
</feature>
<feature type="binding site" evidence="11">
    <location>
        <position position="149"/>
    </location>
    <ligand>
        <name>substrate</name>
    </ligand>
</feature>
<dbReference type="Pfam" id="PF01202">
    <property type="entry name" value="SKI"/>
    <property type="match status" value="1"/>
</dbReference>
<dbReference type="InterPro" id="IPR031322">
    <property type="entry name" value="Shikimate/glucono_kinase"/>
</dbReference>
<evidence type="ECO:0000256" key="4">
    <source>
        <dbReference type="ARBA" id="ARBA00022605"/>
    </source>
</evidence>
<dbReference type="UniPathway" id="UPA00053">
    <property type="reaction ID" value="UER00088"/>
</dbReference>
<evidence type="ECO:0000256" key="2">
    <source>
        <dbReference type="ARBA" id="ARBA00006997"/>
    </source>
</evidence>
<evidence type="ECO:0000256" key="9">
    <source>
        <dbReference type="ARBA" id="ARBA00023141"/>
    </source>
</evidence>
<dbReference type="PROSITE" id="PS01128">
    <property type="entry name" value="SHIKIMATE_KINASE"/>
    <property type="match status" value="1"/>
</dbReference>
<keyword evidence="8 11" id="KW-0067">ATP-binding</keyword>
<dbReference type="EMBL" id="MFGX01000121">
    <property type="protein sequence ID" value="OGF53059.1"/>
    <property type="molecule type" value="Genomic_DNA"/>
</dbReference>
<feature type="binding site" evidence="11">
    <location>
        <position position="127"/>
    </location>
    <ligand>
        <name>ATP</name>
        <dbReference type="ChEBI" id="CHEBI:30616"/>
    </ligand>
</feature>
<keyword evidence="6 11" id="KW-0547">Nucleotide-binding</keyword>
<evidence type="ECO:0000256" key="7">
    <source>
        <dbReference type="ARBA" id="ARBA00022777"/>
    </source>
</evidence>
<dbReference type="InterPro" id="IPR023000">
    <property type="entry name" value="Shikimate_kinase_CS"/>
</dbReference>
<comment type="caution">
    <text evidence="11">Lacks conserved residue(s) required for the propagation of feature annotation.</text>
</comment>
<evidence type="ECO:0000256" key="10">
    <source>
        <dbReference type="ARBA" id="ARBA00048567"/>
    </source>
</evidence>
<comment type="cofactor">
    <cofactor evidence="11">
        <name>Mg(2+)</name>
        <dbReference type="ChEBI" id="CHEBI:18420"/>
    </cofactor>
    <text evidence="11">Binds 1 Mg(2+) ion per subunit.</text>
</comment>
<evidence type="ECO:0000313" key="12">
    <source>
        <dbReference type="EMBL" id="OGF53059.1"/>
    </source>
</evidence>
<evidence type="ECO:0000256" key="6">
    <source>
        <dbReference type="ARBA" id="ARBA00022741"/>
    </source>
</evidence>
<keyword evidence="9 11" id="KW-0057">Aromatic amino acid biosynthesis</keyword>
<gene>
    <name evidence="11" type="primary">aroK</name>
    <name evidence="12" type="ORF">A2Z21_00225</name>
</gene>
<dbReference type="GO" id="GO:0009073">
    <property type="term" value="P:aromatic amino acid family biosynthetic process"/>
    <property type="evidence" value="ECO:0007669"/>
    <property type="project" value="UniProtKB-KW"/>
</dbReference>
<comment type="caution">
    <text evidence="12">The sequence shown here is derived from an EMBL/GenBank/DDBJ whole genome shotgun (WGS) entry which is preliminary data.</text>
</comment>
<dbReference type="CDD" id="cd00464">
    <property type="entry name" value="SK"/>
    <property type="match status" value="1"/>
</dbReference>
<keyword evidence="11" id="KW-0479">Metal-binding</keyword>
<dbReference type="EC" id="2.7.1.71" evidence="3 11"/>